<keyword evidence="1" id="KW-1133">Transmembrane helix</keyword>
<feature type="transmembrane region" description="Helical" evidence="1">
    <location>
        <begin position="219"/>
        <end position="238"/>
    </location>
</feature>
<evidence type="ECO:0000256" key="1">
    <source>
        <dbReference type="SAM" id="Phobius"/>
    </source>
</evidence>
<evidence type="ECO:0000259" key="2">
    <source>
        <dbReference type="Pfam" id="PF13386"/>
    </source>
</evidence>
<keyword evidence="1" id="KW-0812">Transmembrane</keyword>
<accession>A0A557QGD3</accession>
<dbReference type="InterPro" id="IPR039447">
    <property type="entry name" value="UreH-like_TM_dom"/>
</dbReference>
<keyword evidence="1" id="KW-0472">Membrane</keyword>
<sequence length="239" mass="24328">MNPPELAALFAPDGQVGLLGALLLGLSMGLTACTITCLPFMGSWVLGRAGGRGEALRHTGAFLIGRMLAYAALGALAGQLGSVLVEILKSDLGNKAIGLASTFAGLWLLAPMLKAKTPAAASRPVVFHRKGTAPQRGCGTARSGAALPPLLLGAALSLTPCAPLGWLLGVSAMTGSATAGLSQGLAFGLGAAVTPLLLVVPLFGSLGQRLTDERDWLTFWLRLAAGGVLIFLGARRFFA</sequence>
<dbReference type="EMBL" id="VMNK01000018">
    <property type="protein sequence ID" value="TVO51967.1"/>
    <property type="molecule type" value="Genomic_DNA"/>
</dbReference>
<keyword evidence="4" id="KW-1185">Reference proteome</keyword>
<dbReference type="RefSeq" id="WP_144311055.1">
    <property type="nucleotide sequence ID" value="NZ_VMNK01000018.1"/>
</dbReference>
<evidence type="ECO:0000313" key="3">
    <source>
        <dbReference type="EMBL" id="TVO51967.1"/>
    </source>
</evidence>
<feature type="transmembrane region" description="Helical" evidence="1">
    <location>
        <begin position="67"/>
        <end position="84"/>
    </location>
</feature>
<feature type="transmembrane region" description="Helical" evidence="1">
    <location>
        <begin position="20"/>
        <end position="46"/>
    </location>
</feature>
<dbReference type="AlphaFoldDB" id="A0A557QGD3"/>
<evidence type="ECO:0000313" key="4">
    <source>
        <dbReference type="Proteomes" id="UP000319502"/>
    </source>
</evidence>
<reference evidence="3 4" key="1">
    <citation type="submission" date="2019-07" db="EMBL/GenBank/DDBJ databases">
        <title>The pathways for chlorine oxyanion respiration interact through the shared metabolite chlorate.</title>
        <authorList>
            <person name="Barnum T.P."/>
            <person name="Cheng Y."/>
            <person name="Hill K.A."/>
            <person name="Lucas L.N."/>
            <person name="Carlson H.K."/>
            <person name="Coates J.D."/>
        </authorList>
    </citation>
    <scope>NUCLEOTIDE SEQUENCE [LARGE SCALE GENOMIC DNA]</scope>
    <source>
        <strain evidence="3 4">SFB-3</strain>
    </source>
</reference>
<feature type="transmembrane region" description="Helical" evidence="1">
    <location>
        <begin position="96"/>
        <end position="113"/>
    </location>
</feature>
<feature type="transmembrane region" description="Helical" evidence="1">
    <location>
        <begin position="185"/>
        <end position="207"/>
    </location>
</feature>
<name>A0A557QGD3_9RHOO</name>
<dbReference type="Pfam" id="PF13386">
    <property type="entry name" value="DsbD_2"/>
    <property type="match status" value="1"/>
</dbReference>
<dbReference type="OrthoDB" id="8559538at2"/>
<gene>
    <name evidence="3" type="ORF">FHP91_18910</name>
</gene>
<feature type="transmembrane region" description="Helical" evidence="1">
    <location>
        <begin position="150"/>
        <end position="173"/>
    </location>
</feature>
<proteinExistence type="predicted"/>
<feature type="domain" description="Urease accessory protein UreH-like transmembrane" evidence="2">
    <location>
        <begin position="21"/>
        <end position="233"/>
    </location>
</feature>
<protein>
    <submittedName>
        <fullName evidence="3">Sulfite exporter TauE/SafE family protein</fullName>
    </submittedName>
</protein>
<organism evidence="3 4">
    <name type="scientific">Denitromonas halophila</name>
    <dbReference type="NCBI Taxonomy" id="1629404"/>
    <lineage>
        <taxon>Bacteria</taxon>
        <taxon>Pseudomonadati</taxon>
        <taxon>Pseudomonadota</taxon>
        <taxon>Betaproteobacteria</taxon>
        <taxon>Rhodocyclales</taxon>
        <taxon>Zoogloeaceae</taxon>
        <taxon>Denitromonas</taxon>
    </lineage>
</organism>
<dbReference type="Proteomes" id="UP000319502">
    <property type="component" value="Unassembled WGS sequence"/>
</dbReference>
<comment type="caution">
    <text evidence="3">The sequence shown here is derived from an EMBL/GenBank/DDBJ whole genome shotgun (WGS) entry which is preliminary data.</text>
</comment>